<dbReference type="SMART" id="SM00496">
    <property type="entry name" value="IENR2"/>
    <property type="match status" value="3"/>
</dbReference>
<feature type="domain" description="Nuclease associated modular" evidence="2">
    <location>
        <begin position="27"/>
        <end position="43"/>
    </location>
</feature>
<dbReference type="SUPFAM" id="SSF64496">
    <property type="entry name" value="DNA-binding domain of intron-encoded endonucleases"/>
    <property type="match status" value="1"/>
</dbReference>
<feature type="compositionally biased region" description="Basic and acidic residues" evidence="1">
    <location>
        <begin position="13"/>
        <end position="26"/>
    </location>
</feature>
<evidence type="ECO:0000259" key="2">
    <source>
        <dbReference type="SMART" id="SM00496"/>
    </source>
</evidence>
<sequence length="164" mass="19475">MEERPPGRPPGYKHSEETRQKIKESLAGRTKSIEHRKKISAAMKGQKKSKEHREKLSQLQFDYEADHRMLYIDNLCLDRLAELKANYPDQAEFFEENETALLIALRDVKSDKELDDIRKYIETENIDRYVGTLSYQYSSFPSHEDVLIDLLDEYHKQIQIKKYH</sequence>
<dbReference type="InterPro" id="IPR003611">
    <property type="entry name" value="NUMOD3"/>
</dbReference>
<feature type="domain" description="Nuclease associated modular" evidence="2">
    <location>
        <begin position="10"/>
        <end position="26"/>
    </location>
</feature>
<accession>A0A0F9NGJ6</accession>
<evidence type="ECO:0000256" key="1">
    <source>
        <dbReference type="SAM" id="MobiDB-lite"/>
    </source>
</evidence>
<feature type="region of interest" description="Disordered" evidence="1">
    <location>
        <begin position="1"/>
        <end position="53"/>
    </location>
</feature>
<organism evidence="3">
    <name type="scientific">marine sediment metagenome</name>
    <dbReference type="NCBI Taxonomy" id="412755"/>
    <lineage>
        <taxon>unclassified sequences</taxon>
        <taxon>metagenomes</taxon>
        <taxon>ecological metagenomes</taxon>
    </lineage>
</organism>
<dbReference type="EMBL" id="LAZR01007050">
    <property type="protein sequence ID" value="KKM87815.1"/>
    <property type="molecule type" value="Genomic_DNA"/>
</dbReference>
<protein>
    <recommendedName>
        <fullName evidence="2">Nuclease associated modular domain-containing protein</fullName>
    </recommendedName>
</protein>
<gene>
    <name evidence="3" type="ORF">LCGC14_1265140</name>
</gene>
<feature type="domain" description="Nuclease associated modular" evidence="2">
    <location>
        <begin position="44"/>
        <end position="60"/>
    </location>
</feature>
<proteinExistence type="predicted"/>
<reference evidence="3" key="1">
    <citation type="journal article" date="2015" name="Nature">
        <title>Complex archaea that bridge the gap between prokaryotes and eukaryotes.</title>
        <authorList>
            <person name="Spang A."/>
            <person name="Saw J.H."/>
            <person name="Jorgensen S.L."/>
            <person name="Zaremba-Niedzwiedzka K."/>
            <person name="Martijn J."/>
            <person name="Lind A.E."/>
            <person name="van Eijk R."/>
            <person name="Schleper C."/>
            <person name="Guy L."/>
            <person name="Ettema T.J."/>
        </authorList>
    </citation>
    <scope>NUCLEOTIDE SEQUENCE</scope>
</reference>
<dbReference type="Pfam" id="PF07460">
    <property type="entry name" value="NUMOD3"/>
    <property type="match status" value="1"/>
</dbReference>
<name>A0A0F9NGJ6_9ZZZZ</name>
<feature type="compositionally biased region" description="Basic residues" evidence="1">
    <location>
        <begin position="34"/>
        <end position="50"/>
    </location>
</feature>
<evidence type="ECO:0000313" key="3">
    <source>
        <dbReference type="EMBL" id="KKM87815.1"/>
    </source>
</evidence>
<comment type="caution">
    <text evidence="3">The sequence shown here is derived from an EMBL/GenBank/DDBJ whole genome shotgun (WGS) entry which is preliminary data.</text>
</comment>
<dbReference type="GO" id="GO:0003677">
    <property type="term" value="F:DNA binding"/>
    <property type="evidence" value="ECO:0007669"/>
    <property type="project" value="InterPro"/>
</dbReference>
<dbReference type="AlphaFoldDB" id="A0A0F9NGJ6"/>